<keyword evidence="1" id="KW-0813">Transport</keyword>
<dbReference type="InterPro" id="IPR002327">
    <property type="entry name" value="Cyt_c_1A/1B"/>
</dbReference>
<comment type="caution">
    <text evidence="9">The sequence shown here is derived from an EMBL/GenBank/DDBJ whole genome shotgun (WGS) entry which is preliminary data.</text>
</comment>
<feature type="signal peptide" evidence="7">
    <location>
        <begin position="1"/>
        <end position="24"/>
    </location>
</feature>
<sequence length="120" mass="12851">MMLRYPGALALCIVLLGVTQPTFAQPPADFAICAACHATQPDKSSFGPNLRGVMGRKAASLPGYAYSDALKASGVTWNARTLDTWLTGPQAMVKGTRMPFAGLPDPARRQRLIAYLATLR</sequence>
<name>A0A0J7XUY2_9SPHN</name>
<dbReference type="PRINTS" id="PR00604">
    <property type="entry name" value="CYTCHRMECIAB"/>
</dbReference>
<evidence type="ECO:0000313" key="10">
    <source>
        <dbReference type="Proteomes" id="UP000052232"/>
    </source>
</evidence>
<reference evidence="9 10" key="1">
    <citation type="journal article" date="2015" name="G3 (Bethesda)">
        <title>Insights into Ongoing Evolution of the Hexachlorocyclohexane Catabolic Pathway from Comparative Genomics of Ten Sphingomonadaceae Strains.</title>
        <authorList>
            <person name="Pearce S.L."/>
            <person name="Oakeshott J.G."/>
            <person name="Pandey G."/>
        </authorList>
    </citation>
    <scope>NUCLEOTIDE SEQUENCE [LARGE SCALE GENOMIC DNA]</scope>
    <source>
        <strain evidence="9 10">LL01</strain>
    </source>
</reference>
<accession>A0A0J7XUY2</accession>
<feature type="domain" description="Cytochrome c" evidence="8">
    <location>
        <begin position="21"/>
        <end position="120"/>
    </location>
</feature>
<dbReference type="Proteomes" id="UP000052232">
    <property type="component" value="Unassembled WGS sequence"/>
</dbReference>
<proteinExistence type="predicted"/>
<keyword evidence="5 6" id="KW-0408">Iron</keyword>
<keyword evidence="10" id="KW-1185">Reference proteome</keyword>
<dbReference type="EMBL" id="JACT01000002">
    <property type="protein sequence ID" value="KMS55556.1"/>
    <property type="molecule type" value="Genomic_DNA"/>
</dbReference>
<dbReference type="PANTHER" id="PTHR11961">
    <property type="entry name" value="CYTOCHROME C"/>
    <property type="match status" value="1"/>
</dbReference>
<dbReference type="GO" id="GO:0009055">
    <property type="term" value="F:electron transfer activity"/>
    <property type="evidence" value="ECO:0007669"/>
    <property type="project" value="InterPro"/>
</dbReference>
<protein>
    <submittedName>
        <fullName evidence="9">Cytochrome C</fullName>
    </submittedName>
</protein>
<dbReference type="Pfam" id="PF00034">
    <property type="entry name" value="Cytochrom_C"/>
    <property type="match status" value="1"/>
</dbReference>
<evidence type="ECO:0000313" key="9">
    <source>
        <dbReference type="EMBL" id="KMS55556.1"/>
    </source>
</evidence>
<evidence type="ECO:0000256" key="5">
    <source>
        <dbReference type="ARBA" id="ARBA00023004"/>
    </source>
</evidence>
<dbReference type="Gene3D" id="1.10.760.10">
    <property type="entry name" value="Cytochrome c-like domain"/>
    <property type="match status" value="1"/>
</dbReference>
<keyword evidence="3 6" id="KW-0479">Metal-binding</keyword>
<evidence type="ECO:0000256" key="1">
    <source>
        <dbReference type="ARBA" id="ARBA00022448"/>
    </source>
</evidence>
<dbReference type="AlphaFoldDB" id="A0A0J7XUY2"/>
<evidence type="ECO:0000256" key="2">
    <source>
        <dbReference type="ARBA" id="ARBA00022617"/>
    </source>
</evidence>
<evidence type="ECO:0000256" key="3">
    <source>
        <dbReference type="ARBA" id="ARBA00022723"/>
    </source>
</evidence>
<evidence type="ECO:0000259" key="8">
    <source>
        <dbReference type="PROSITE" id="PS51007"/>
    </source>
</evidence>
<gene>
    <name evidence="9" type="ORF">V473_12485</name>
</gene>
<dbReference type="SUPFAM" id="SSF46626">
    <property type="entry name" value="Cytochrome c"/>
    <property type="match status" value="1"/>
</dbReference>
<feature type="chain" id="PRO_5005292108" evidence="7">
    <location>
        <begin position="25"/>
        <end position="120"/>
    </location>
</feature>
<keyword evidence="7" id="KW-0732">Signal</keyword>
<dbReference type="InterPro" id="IPR036909">
    <property type="entry name" value="Cyt_c-like_dom_sf"/>
</dbReference>
<evidence type="ECO:0000256" key="4">
    <source>
        <dbReference type="ARBA" id="ARBA00022982"/>
    </source>
</evidence>
<dbReference type="PATRIC" id="fig|1420583.3.peg.2301"/>
<dbReference type="STRING" id="1420583.V473_12485"/>
<dbReference type="GO" id="GO:0020037">
    <property type="term" value="F:heme binding"/>
    <property type="evidence" value="ECO:0007669"/>
    <property type="project" value="InterPro"/>
</dbReference>
<keyword evidence="2 6" id="KW-0349">Heme</keyword>
<evidence type="ECO:0000256" key="6">
    <source>
        <dbReference type="PROSITE-ProRule" id="PRU00433"/>
    </source>
</evidence>
<dbReference type="InterPro" id="IPR009056">
    <property type="entry name" value="Cyt_c-like_dom"/>
</dbReference>
<organism evidence="9 10">
    <name type="scientific">Sphingobium cupriresistens LL01</name>
    <dbReference type="NCBI Taxonomy" id="1420583"/>
    <lineage>
        <taxon>Bacteria</taxon>
        <taxon>Pseudomonadati</taxon>
        <taxon>Pseudomonadota</taxon>
        <taxon>Alphaproteobacteria</taxon>
        <taxon>Sphingomonadales</taxon>
        <taxon>Sphingomonadaceae</taxon>
        <taxon>Sphingobium</taxon>
    </lineage>
</organism>
<evidence type="ECO:0000256" key="7">
    <source>
        <dbReference type="SAM" id="SignalP"/>
    </source>
</evidence>
<keyword evidence="4" id="KW-0249">Electron transport</keyword>
<dbReference type="PROSITE" id="PS51007">
    <property type="entry name" value="CYTC"/>
    <property type="match status" value="1"/>
</dbReference>
<dbReference type="RefSeq" id="WP_066603821.1">
    <property type="nucleotide sequence ID" value="NZ_KQ130434.1"/>
</dbReference>
<dbReference type="GO" id="GO:0046872">
    <property type="term" value="F:metal ion binding"/>
    <property type="evidence" value="ECO:0007669"/>
    <property type="project" value="UniProtKB-KW"/>
</dbReference>